<comment type="PTM">
    <text evidence="6">Binds 1 heme c group covalently per subunit.</text>
</comment>
<dbReference type="Proteomes" id="UP001319121">
    <property type="component" value="Chromosome"/>
</dbReference>
<reference evidence="9 10" key="1">
    <citation type="submission" date="2019-03" db="EMBL/GenBank/DDBJ databases">
        <title>Complete genome sequence of Ferrigenium kumadai strain An22, a microaerophilic iron-oxidizing bacterium isolated from a paddy field soil.</title>
        <authorList>
            <person name="Watanabe T."/>
            <person name="Asakawa S."/>
        </authorList>
    </citation>
    <scope>NUCLEOTIDE SEQUENCE [LARGE SCALE GENOMIC DNA]</scope>
    <source>
        <strain evidence="9 10">An22</strain>
    </source>
</reference>
<dbReference type="KEGG" id="fku:FGKAn22_09090"/>
<evidence type="ECO:0000313" key="9">
    <source>
        <dbReference type="EMBL" id="BBI99216.1"/>
    </source>
</evidence>
<organism evidence="9 10">
    <name type="scientific">Ferrigenium kumadai</name>
    <dbReference type="NCBI Taxonomy" id="1682490"/>
    <lineage>
        <taxon>Bacteria</taxon>
        <taxon>Pseudomonadati</taxon>
        <taxon>Pseudomonadota</taxon>
        <taxon>Betaproteobacteria</taxon>
        <taxon>Nitrosomonadales</taxon>
        <taxon>Gallionellaceae</taxon>
        <taxon>Ferrigenium</taxon>
    </lineage>
</organism>
<keyword evidence="1" id="KW-0813">Transport</keyword>
<evidence type="ECO:0000259" key="8">
    <source>
        <dbReference type="PROSITE" id="PS51007"/>
    </source>
</evidence>
<dbReference type="EMBL" id="AP019536">
    <property type="protein sequence ID" value="BBI99216.1"/>
    <property type="molecule type" value="Genomic_DNA"/>
</dbReference>
<evidence type="ECO:0000256" key="2">
    <source>
        <dbReference type="ARBA" id="ARBA00022617"/>
    </source>
</evidence>
<evidence type="ECO:0000256" key="5">
    <source>
        <dbReference type="ARBA" id="ARBA00023004"/>
    </source>
</evidence>
<dbReference type="AlphaFoldDB" id="A0AAN1W039"/>
<dbReference type="GO" id="GO:0020037">
    <property type="term" value="F:heme binding"/>
    <property type="evidence" value="ECO:0007669"/>
    <property type="project" value="InterPro"/>
</dbReference>
<protein>
    <submittedName>
        <fullName evidence="9">Cytochrome c-551</fullName>
    </submittedName>
</protein>
<evidence type="ECO:0000256" key="3">
    <source>
        <dbReference type="ARBA" id="ARBA00022723"/>
    </source>
</evidence>
<dbReference type="Pfam" id="PF00034">
    <property type="entry name" value="Cytochrom_C"/>
    <property type="match status" value="1"/>
</dbReference>
<dbReference type="PRINTS" id="PR00606">
    <property type="entry name" value="CYTCHROMECID"/>
</dbReference>
<evidence type="ECO:0000256" key="1">
    <source>
        <dbReference type="ARBA" id="ARBA00022448"/>
    </source>
</evidence>
<evidence type="ECO:0000256" key="6">
    <source>
        <dbReference type="PIRSR" id="PIRSR602324-1"/>
    </source>
</evidence>
<keyword evidence="2 6" id="KW-0349">Heme</keyword>
<feature type="binding site" description="covalent" evidence="6">
    <location>
        <position position="86"/>
    </location>
    <ligand>
        <name>heme c</name>
        <dbReference type="ChEBI" id="CHEBI:61717"/>
    </ligand>
</feature>
<evidence type="ECO:0000256" key="7">
    <source>
        <dbReference type="SAM" id="SignalP"/>
    </source>
</evidence>
<feature type="chain" id="PRO_5042982687" evidence="7">
    <location>
        <begin position="24"/>
        <end position="107"/>
    </location>
</feature>
<keyword evidence="3 6" id="KW-0479">Metal-binding</keyword>
<gene>
    <name evidence="9" type="primary">nirM_1</name>
    <name evidence="9" type="ORF">FGKAn22_09090</name>
</gene>
<keyword evidence="4" id="KW-0249">Electron transport</keyword>
<proteinExistence type="predicted"/>
<keyword evidence="10" id="KW-1185">Reference proteome</keyword>
<dbReference type="InterPro" id="IPR002324">
    <property type="entry name" value="Cyt_c_ID"/>
</dbReference>
<dbReference type="GO" id="GO:0009055">
    <property type="term" value="F:electron transfer activity"/>
    <property type="evidence" value="ECO:0007669"/>
    <property type="project" value="InterPro"/>
</dbReference>
<accession>A0AAN1W039</accession>
<dbReference type="PROSITE" id="PS51007">
    <property type="entry name" value="CYTC"/>
    <property type="match status" value="1"/>
</dbReference>
<feature type="binding site" description="covalent" evidence="6">
    <location>
        <position position="41"/>
    </location>
    <ligand>
        <name>heme c</name>
        <dbReference type="ChEBI" id="CHEBI:61717"/>
    </ligand>
</feature>
<dbReference type="InterPro" id="IPR036909">
    <property type="entry name" value="Cyt_c-like_dom_sf"/>
</dbReference>
<dbReference type="GO" id="GO:0005506">
    <property type="term" value="F:iron ion binding"/>
    <property type="evidence" value="ECO:0007669"/>
    <property type="project" value="InterPro"/>
</dbReference>
<sequence>MRKIQLMTSMLVAGVVYAGGAMAADADGGALLKKNNCLACHAIDKKVVGPSYKDVAAKYRGQADAEAQLIAKVTKGGKGAWGSMPMPPQTAKADEVKTMVQYILSQK</sequence>
<name>A0AAN1W039_9PROT</name>
<feature type="binding site" description="covalent" evidence="6">
    <location>
        <position position="37"/>
    </location>
    <ligand>
        <name>heme c</name>
        <dbReference type="ChEBI" id="CHEBI:61717"/>
    </ligand>
</feature>
<keyword evidence="5 6" id="KW-0408">Iron</keyword>
<evidence type="ECO:0000256" key="4">
    <source>
        <dbReference type="ARBA" id="ARBA00022982"/>
    </source>
</evidence>
<dbReference type="Gene3D" id="1.10.760.10">
    <property type="entry name" value="Cytochrome c-like domain"/>
    <property type="match status" value="1"/>
</dbReference>
<keyword evidence="7" id="KW-0732">Signal</keyword>
<dbReference type="SUPFAM" id="SSF46626">
    <property type="entry name" value="Cytochrome c"/>
    <property type="match status" value="1"/>
</dbReference>
<feature type="domain" description="Cytochrome c" evidence="8">
    <location>
        <begin position="24"/>
        <end position="107"/>
    </location>
</feature>
<dbReference type="InterPro" id="IPR009056">
    <property type="entry name" value="Cyt_c-like_dom"/>
</dbReference>
<evidence type="ECO:0000313" key="10">
    <source>
        <dbReference type="Proteomes" id="UP001319121"/>
    </source>
</evidence>
<feature type="signal peptide" evidence="7">
    <location>
        <begin position="1"/>
        <end position="23"/>
    </location>
</feature>